<name>A0A5K0U9V9_9VIRU</name>
<evidence type="ECO:0000313" key="3">
    <source>
        <dbReference type="Proteomes" id="UP000594342"/>
    </source>
</evidence>
<dbReference type="Proteomes" id="UP000594342">
    <property type="component" value="Unassembled WGS sequence"/>
</dbReference>
<proteinExistence type="predicted"/>
<reference evidence="2 3" key="1">
    <citation type="submission" date="2018-10" db="EMBL/GenBank/DDBJ databases">
        <authorList>
            <consortium name="IHU Genomes"/>
        </authorList>
    </citation>
    <scope>NUCLEOTIDE SEQUENCE [LARGE SCALE GENOMIC DNA]</scope>
    <source>
        <strain evidence="2 3">A1</strain>
    </source>
</reference>
<feature type="region of interest" description="Disordered" evidence="1">
    <location>
        <begin position="194"/>
        <end position="221"/>
    </location>
</feature>
<feature type="compositionally biased region" description="Pro residues" evidence="1">
    <location>
        <begin position="111"/>
        <end position="121"/>
    </location>
</feature>
<gene>
    <name evidence="2" type="ORF">YASMINEVIRUS_676</name>
</gene>
<dbReference type="EMBL" id="UPSH01000001">
    <property type="protein sequence ID" value="VBB18213.1"/>
    <property type="molecule type" value="Genomic_DNA"/>
</dbReference>
<accession>A0A5K0U9V9</accession>
<sequence>MTKYAVITDEVVVHTADNEYGSIEYAVRTNPGATHLPFVNENELKTDPKYPPGKYILSNVRTTQLFEKITVTQHGLIYSTHTPDLKLLKTWTILVIDDSASESISESKRAPSPPSTLPPALPISKPDAKTDAKVSGATPVPPPLPGSVAGGVTGSVTSVKTVNPPVNHPIAGVGASKTISTKIEVTPIQKPVIPGVSVKGPPPASVNGPSTSGPAPVPPTVKITPDNDPQLMTKMSLDEISTFPQIMSISSQYKNQRDKIEMMINHNIATGNLKEENIAIITDNDKTNDSWNKRYPTCFLLCGKPDDDLLYYLNSQKPRPRDTTISKLVIFDHCLFKEFVEKPQFNAFIANAVANRVAIIVMTQVSDVISANSLANLSKTMLHTFTLDWTQNVSANFIKRYPILKDQKTIENYMVHCIRNNSCIVLNKQKPTTVEMF</sequence>
<organism evidence="2 3">
    <name type="scientific">Yasminevirus sp. GU-2018</name>
    <dbReference type="NCBI Taxonomy" id="2420051"/>
    <lineage>
        <taxon>Viruses</taxon>
        <taxon>Varidnaviria</taxon>
        <taxon>Bamfordvirae</taxon>
        <taxon>Nucleocytoviricota</taxon>
        <taxon>Megaviricetes</taxon>
        <taxon>Imitervirales</taxon>
        <taxon>Mimiviridae</taxon>
        <taxon>Klosneuvirinae</taxon>
        <taxon>Yasminevirus</taxon>
        <taxon>Yasminevirus saudimassiliense</taxon>
    </lineage>
</organism>
<feature type="region of interest" description="Disordered" evidence="1">
    <location>
        <begin position="102"/>
        <end position="151"/>
    </location>
</feature>
<evidence type="ECO:0000256" key="1">
    <source>
        <dbReference type="SAM" id="MobiDB-lite"/>
    </source>
</evidence>
<evidence type="ECO:0000313" key="2">
    <source>
        <dbReference type="EMBL" id="VBB18213.1"/>
    </source>
</evidence>
<protein>
    <submittedName>
        <fullName evidence="2">Uncharacterized protein</fullName>
    </submittedName>
</protein>
<keyword evidence="3" id="KW-1185">Reference proteome</keyword>
<comment type="caution">
    <text evidence="2">The sequence shown here is derived from an EMBL/GenBank/DDBJ whole genome shotgun (WGS) entry which is preliminary data.</text>
</comment>